<dbReference type="InterPro" id="IPR050908">
    <property type="entry name" value="SmbC-like"/>
</dbReference>
<keyword evidence="6" id="KW-1185">Reference proteome</keyword>
<evidence type="ECO:0000313" key="6">
    <source>
        <dbReference type="Proteomes" id="UP000650466"/>
    </source>
</evidence>
<dbReference type="InterPro" id="IPR009057">
    <property type="entry name" value="Homeodomain-like_sf"/>
</dbReference>
<dbReference type="Pfam" id="PF06445">
    <property type="entry name" value="GyrI-like"/>
    <property type="match status" value="1"/>
</dbReference>
<dbReference type="SMART" id="SM00342">
    <property type="entry name" value="HTH_ARAC"/>
    <property type="match status" value="1"/>
</dbReference>
<evidence type="ECO:0000256" key="2">
    <source>
        <dbReference type="ARBA" id="ARBA00023125"/>
    </source>
</evidence>
<evidence type="ECO:0000256" key="3">
    <source>
        <dbReference type="ARBA" id="ARBA00023163"/>
    </source>
</evidence>
<dbReference type="InterPro" id="IPR010499">
    <property type="entry name" value="AraC_E-bd"/>
</dbReference>
<accession>A0A926QHV9</accession>
<dbReference type="Proteomes" id="UP000650466">
    <property type="component" value="Unassembled WGS sequence"/>
</dbReference>
<name>A0A926QHV9_9BACL</name>
<evidence type="ECO:0000313" key="5">
    <source>
        <dbReference type="EMBL" id="MBD0379900.1"/>
    </source>
</evidence>
<proteinExistence type="predicted"/>
<dbReference type="PANTHER" id="PTHR40055">
    <property type="entry name" value="TRANSCRIPTIONAL REGULATOR YGIV-RELATED"/>
    <property type="match status" value="1"/>
</dbReference>
<dbReference type="Pfam" id="PF12833">
    <property type="entry name" value="HTH_18"/>
    <property type="match status" value="1"/>
</dbReference>
<organism evidence="5 6">
    <name type="scientific">Paenibacillus sedimenti</name>
    <dbReference type="NCBI Taxonomy" id="2770274"/>
    <lineage>
        <taxon>Bacteria</taxon>
        <taxon>Bacillati</taxon>
        <taxon>Bacillota</taxon>
        <taxon>Bacilli</taxon>
        <taxon>Bacillales</taxon>
        <taxon>Paenibacillaceae</taxon>
        <taxon>Paenibacillus</taxon>
    </lineage>
</organism>
<dbReference type="PROSITE" id="PS01124">
    <property type="entry name" value="HTH_ARAC_FAMILY_2"/>
    <property type="match status" value="1"/>
</dbReference>
<dbReference type="InterPro" id="IPR029442">
    <property type="entry name" value="GyrI-like"/>
</dbReference>
<gene>
    <name evidence="5" type="ORF">ICC18_07225</name>
</gene>
<feature type="domain" description="HTH araC/xylS-type" evidence="4">
    <location>
        <begin position="13"/>
        <end position="112"/>
    </location>
</feature>
<dbReference type="SUPFAM" id="SSF46689">
    <property type="entry name" value="Homeodomain-like"/>
    <property type="match status" value="2"/>
</dbReference>
<dbReference type="InterPro" id="IPR011256">
    <property type="entry name" value="Reg_factor_effector_dom_sf"/>
</dbReference>
<keyword evidence="1" id="KW-0805">Transcription regulation</keyword>
<dbReference type="Gene3D" id="3.20.80.10">
    <property type="entry name" value="Regulatory factor, effector binding domain"/>
    <property type="match status" value="1"/>
</dbReference>
<dbReference type="GO" id="GO:0003700">
    <property type="term" value="F:DNA-binding transcription factor activity"/>
    <property type="evidence" value="ECO:0007669"/>
    <property type="project" value="InterPro"/>
</dbReference>
<dbReference type="PANTHER" id="PTHR40055:SF1">
    <property type="entry name" value="TRANSCRIPTIONAL REGULATOR YGIV-RELATED"/>
    <property type="match status" value="1"/>
</dbReference>
<sequence>MAGLDQEQRTRISKVLEYIEHHLDQTLSLEYLAKLSTYSQSHFHRLFTEMAGETPADYVKRLRLEKAAHDLIYEPNLSVTEIGLQCGFSSLSYFTTAFTERYQHSPKTWREGAYLEKFPRRYLHSKKSKQFSRKEQETSPETSYTRFQWVDLTKVRTMVFPEAAIVLSHRLGAYTQDIIPTWEGIYRWAEARDLLSQHSRLMGVPRSNPYLTPPDKCRYDCCVTVPLGTTVGNDMETGTFQGGKFAVYEFDEPVGYDNRQLLIECYSELYSFWLPRSGYRYLGNPVELVQITPKAGTLDIECRITAITLPIEPK</sequence>
<dbReference type="RefSeq" id="WP_188173680.1">
    <property type="nucleotide sequence ID" value="NZ_JACVVD010000002.1"/>
</dbReference>
<reference evidence="5" key="1">
    <citation type="submission" date="2020-09" db="EMBL/GenBank/DDBJ databases">
        <title>Draft Genome Sequence of Paenibacillus sp. WST5.</title>
        <authorList>
            <person name="Bao Z."/>
        </authorList>
    </citation>
    <scope>NUCLEOTIDE SEQUENCE</scope>
    <source>
        <strain evidence="5">WST5</strain>
    </source>
</reference>
<dbReference type="EMBL" id="JACVVD010000002">
    <property type="protein sequence ID" value="MBD0379900.1"/>
    <property type="molecule type" value="Genomic_DNA"/>
</dbReference>
<dbReference type="GO" id="GO:0043565">
    <property type="term" value="F:sequence-specific DNA binding"/>
    <property type="evidence" value="ECO:0007669"/>
    <property type="project" value="InterPro"/>
</dbReference>
<evidence type="ECO:0000259" key="4">
    <source>
        <dbReference type="PROSITE" id="PS01124"/>
    </source>
</evidence>
<dbReference type="AlphaFoldDB" id="A0A926QHV9"/>
<evidence type="ECO:0000256" key="1">
    <source>
        <dbReference type="ARBA" id="ARBA00023015"/>
    </source>
</evidence>
<dbReference type="SUPFAM" id="SSF55136">
    <property type="entry name" value="Probable bacterial effector-binding domain"/>
    <property type="match status" value="1"/>
</dbReference>
<dbReference type="SMART" id="SM00871">
    <property type="entry name" value="AraC_E_bind"/>
    <property type="match status" value="1"/>
</dbReference>
<protein>
    <submittedName>
        <fullName evidence="5">AraC family transcriptional regulator</fullName>
    </submittedName>
</protein>
<dbReference type="InterPro" id="IPR018062">
    <property type="entry name" value="HTH_AraC-typ_CS"/>
</dbReference>
<dbReference type="Gene3D" id="1.10.10.60">
    <property type="entry name" value="Homeodomain-like"/>
    <property type="match status" value="2"/>
</dbReference>
<comment type="caution">
    <text evidence="5">The sequence shown here is derived from an EMBL/GenBank/DDBJ whole genome shotgun (WGS) entry which is preliminary data.</text>
</comment>
<dbReference type="PROSITE" id="PS00041">
    <property type="entry name" value="HTH_ARAC_FAMILY_1"/>
    <property type="match status" value="1"/>
</dbReference>
<keyword evidence="3" id="KW-0804">Transcription</keyword>
<dbReference type="InterPro" id="IPR018060">
    <property type="entry name" value="HTH_AraC"/>
</dbReference>
<keyword evidence="2" id="KW-0238">DNA-binding</keyword>